<evidence type="ECO:0000313" key="1">
    <source>
        <dbReference type="EMBL" id="KAG2231093.1"/>
    </source>
</evidence>
<dbReference type="EMBL" id="JAEPRE010000168">
    <property type="protein sequence ID" value="KAG2231093.1"/>
    <property type="molecule type" value="Genomic_DNA"/>
</dbReference>
<dbReference type="AlphaFoldDB" id="A0A8H7SMJ6"/>
<evidence type="ECO:0000313" key="2">
    <source>
        <dbReference type="Proteomes" id="UP000613177"/>
    </source>
</evidence>
<sequence>MTTHSLKSKTKSQKDLANASKGYQAAKFEADALLKALDMDSIDSSSEDDTPELQASLTQSSIAETDNVFTIENQTESVGKRIKQEAVNIHNEYVKGVNTGVEAKLVTDLGLSSILDLTHEEDVGTFTALKYISKLQSLESTSEANFIYIEIFRHVALTLHEDANLINRITENNGFISEQDIYTLWLPIIKRFVSIKKIIRTKQGEAINLFTTKRKQTQYFDHEKVKGFKIDLRLLLDYDRNEIDLCAGEVAINTYDSNKLIHDRSKSIRESKEICDHRIEAGLGRDSIHLFREGPFVCQDMFRFPQNIKELPEFIHIINGLEYLIECNQIEANELIEIYDKIYRFYNPSLNSEPNTSINRNKPVIPPQLFCKGKRRLFHERVIIEKDSPEAVMSEMKGAEDMFGWVEMDDNTWYDSVTSEKSDVSPYR</sequence>
<reference evidence="1" key="1">
    <citation type="submission" date="2021-01" db="EMBL/GenBank/DDBJ databases">
        <title>Metabolic potential, ecology and presence of endohyphal bacteria is reflected in genomic diversity of Mucoromycotina.</title>
        <authorList>
            <person name="Muszewska A."/>
            <person name="Okrasinska A."/>
            <person name="Steczkiewicz K."/>
            <person name="Drgas O."/>
            <person name="Orlowska M."/>
            <person name="Perlinska-Lenart U."/>
            <person name="Aleksandrzak-Piekarczyk T."/>
            <person name="Szatraj K."/>
            <person name="Zielenkiewicz U."/>
            <person name="Pilsyk S."/>
            <person name="Malc E."/>
            <person name="Mieczkowski P."/>
            <person name="Kruszewska J.S."/>
            <person name="Biernat P."/>
            <person name="Pawlowska J."/>
        </authorList>
    </citation>
    <scope>NUCLEOTIDE SEQUENCE</scope>
    <source>
        <strain evidence="1">WA0000018081</strain>
    </source>
</reference>
<dbReference type="Proteomes" id="UP000613177">
    <property type="component" value="Unassembled WGS sequence"/>
</dbReference>
<keyword evidence="2" id="KW-1185">Reference proteome</keyword>
<gene>
    <name evidence="1" type="ORF">INT48_003462</name>
</gene>
<protein>
    <submittedName>
        <fullName evidence="1">Uncharacterized protein</fullName>
    </submittedName>
</protein>
<organism evidence="1 2">
    <name type="scientific">Thamnidium elegans</name>
    <dbReference type="NCBI Taxonomy" id="101142"/>
    <lineage>
        <taxon>Eukaryota</taxon>
        <taxon>Fungi</taxon>
        <taxon>Fungi incertae sedis</taxon>
        <taxon>Mucoromycota</taxon>
        <taxon>Mucoromycotina</taxon>
        <taxon>Mucoromycetes</taxon>
        <taxon>Mucorales</taxon>
        <taxon>Mucorineae</taxon>
        <taxon>Mucoraceae</taxon>
        <taxon>Thamnidium</taxon>
    </lineage>
</organism>
<accession>A0A8H7SMJ6</accession>
<comment type="caution">
    <text evidence="1">The sequence shown here is derived from an EMBL/GenBank/DDBJ whole genome shotgun (WGS) entry which is preliminary data.</text>
</comment>
<name>A0A8H7SMJ6_9FUNG</name>
<proteinExistence type="predicted"/>